<keyword evidence="3" id="KW-1185">Reference proteome</keyword>
<evidence type="ECO:0000313" key="2">
    <source>
        <dbReference type="EMBL" id="SLN41145.1"/>
    </source>
</evidence>
<feature type="domain" description="YjiS-like" evidence="1">
    <location>
        <begin position="25"/>
        <end position="58"/>
    </location>
</feature>
<dbReference type="RefSeq" id="WP_085849044.1">
    <property type="nucleotide sequence ID" value="NZ_FNZV01000004.1"/>
</dbReference>
<reference evidence="2 3" key="1">
    <citation type="submission" date="2017-03" db="EMBL/GenBank/DDBJ databases">
        <authorList>
            <person name="Afonso C.L."/>
            <person name="Miller P.J."/>
            <person name="Scott M.A."/>
            <person name="Spackman E."/>
            <person name="Goraichik I."/>
            <person name="Dimitrov K.M."/>
            <person name="Suarez D.L."/>
            <person name="Swayne D.E."/>
        </authorList>
    </citation>
    <scope>NUCLEOTIDE SEQUENCE [LARGE SCALE GENOMIC DNA]</scope>
    <source>
        <strain evidence="2 3">CECT 7971</strain>
    </source>
</reference>
<dbReference type="InterPro" id="IPR009506">
    <property type="entry name" value="YjiS-like"/>
</dbReference>
<evidence type="ECO:0000313" key="3">
    <source>
        <dbReference type="Proteomes" id="UP000193307"/>
    </source>
</evidence>
<dbReference type="Proteomes" id="UP000193307">
    <property type="component" value="Unassembled WGS sequence"/>
</dbReference>
<dbReference type="Pfam" id="PF06568">
    <property type="entry name" value="YjiS-like"/>
    <property type="match status" value="1"/>
</dbReference>
<gene>
    <name evidence="2" type="ORF">PAM7971_01890</name>
</gene>
<dbReference type="OrthoDB" id="8244198at2"/>
<dbReference type="AlphaFoldDB" id="A0A1Y5SMF9"/>
<dbReference type="EMBL" id="FWFW01000005">
    <property type="protein sequence ID" value="SLN41145.1"/>
    <property type="molecule type" value="Genomic_DNA"/>
</dbReference>
<sequence>MAYANATQTAEFGFTARFTAFKNSVAQRMARYRVYRETLVELESLTDRDLNDLGLSRAGIKAVALEAAYGN</sequence>
<evidence type="ECO:0000259" key="1">
    <source>
        <dbReference type="Pfam" id="PF06568"/>
    </source>
</evidence>
<accession>A0A1Y5SMF9</accession>
<name>A0A1Y5SMF9_9RHOB</name>
<protein>
    <recommendedName>
        <fullName evidence="1">YjiS-like domain-containing protein</fullName>
    </recommendedName>
</protein>
<proteinExistence type="predicted"/>
<organism evidence="2 3">
    <name type="scientific">Pacificibacter marinus</name>
    <dbReference type="NCBI Taxonomy" id="658057"/>
    <lineage>
        <taxon>Bacteria</taxon>
        <taxon>Pseudomonadati</taxon>
        <taxon>Pseudomonadota</taxon>
        <taxon>Alphaproteobacteria</taxon>
        <taxon>Rhodobacterales</taxon>
        <taxon>Roseobacteraceae</taxon>
        <taxon>Pacificibacter</taxon>
    </lineage>
</organism>
<dbReference type="STRING" id="658057.SAMN04488032_104187"/>